<dbReference type="Proteomes" id="UP000055024">
    <property type="component" value="Unassembled WGS sequence"/>
</dbReference>
<dbReference type="EMBL" id="JYDP01002509">
    <property type="protein sequence ID" value="KRY96810.1"/>
    <property type="molecule type" value="Genomic_DNA"/>
</dbReference>
<proteinExistence type="predicted"/>
<reference evidence="2 3" key="1">
    <citation type="submission" date="2015-01" db="EMBL/GenBank/DDBJ databases">
        <title>Evolution of Trichinella species and genotypes.</title>
        <authorList>
            <person name="Korhonen P.K."/>
            <person name="Edoardo P."/>
            <person name="Giuseppe L.R."/>
            <person name="Gasser R.B."/>
        </authorList>
    </citation>
    <scope>NUCLEOTIDE SEQUENCE [LARGE SCALE GENOMIC DNA]</scope>
    <source>
        <strain evidence="2">ISS1029</strain>
    </source>
</reference>
<keyword evidence="1" id="KW-0472">Membrane</keyword>
<name>A0A0V1GEY2_9BILA</name>
<accession>A0A0V1GEY2</accession>
<evidence type="ECO:0000313" key="2">
    <source>
        <dbReference type="EMBL" id="KRY96810.1"/>
    </source>
</evidence>
<sequence>MGGWMNIQTNSKLVRIIPGSVAMIFCAQCNISTIAGGLLLTTAVWFKKRQSGSCDMLALALSLT</sequence>
<evidence type="ECO:0000256" key="1">
    <source>
        <dbReference type="SAM" id="Phobius"/>
    </source>
</evidence>
<keyword evidence="1" id="KW-0812">Transmembrane</keyword>
<dbReference type="AlphaFoldDB" id="A0A0V1GEY2"/>
<protein>
    <submittedName>
        <fullName evidence="2">Uncharacterized protein</fullName>
    </submittedName>
</protein>
<evidence type="ECO:0000313" key="3">
    <source>
        <dbReference type="Proteomes" id="UP000055024"/>
    </source>
</evidence>
<feature type="transmembrane region" description="Helical" evidence="1">
    <location>
        <begin position="20"/>
        <end position="46"/>
    </location>
</feature>
<keyword evidence="3" id="KW-1185">Reference proteome</keyword>
<gene>
    <name evidence="2" type="ORF">T11_14705</name>
</gene>
<comment type="caution">
    <text evidence="2">The sequence shown here is derived from an EMBL/GenBank/DDBJ whole genome shotgun (WGS) entry which is preliminary data.</text>
</comment>
<organism evidence="2 3">
    <name type="scientific">Trichinella zimbabwensis</name>
    <dbReference type="NCBI Taxonomy" id="268475"/>
    <lineage>
        <taxon>Eukaryota</taxon>
        <taxon>Metazoa</taxon>
        <taxon>Ecdysozoa</taxon>
        <taxon>Nematoda</taxon>
        <taxon>Enoplea</taxon>
        <taxon>Dorylaimia</taxon>
        <taxon>Trichinellida</taxon>
        <taxon>Trichinellidae</taxon>
        <taxon>Trichinella</taxon>
    </lineage>
</organism>
<keyword evidence="1" id="KW-1133">Transmembrane helix</keyword>